<proteinExistence type="predicted"/>
<evidence type="ECO:0000313" key="2">
    <source>
        <dbReference type="Proteomes" id="UP000768646"/>
    </source>
</evidence>
<organism evidence="1 2">
    <name type="scientific">Pneumocystis oryctolagi</name>
    <dbReference type="NCBI Taxonomy" id="42067"/>
    <lineage>
        <taxon>Eukaryota</taxon>
        <taxon>Fungi</taxon>
        <taxon>Dikarya</taxon>
        <taxon>Ascomycota</taxon>
        <taxon>Taphrinomycotina</taxon>
        <taxon>Pneumocystomycetes</taxon>
        <taxon>Pneumocystaceae</taxon>
        <taxon>Pneumocystis</taxon>
    </lineage>
</organism>
<keyword evidence="2" id="KW-1185">Reference proteome</keyword>
<gene>
    <name evidence="1" type="ORF">PORY_001292</name>
</gene>
<sequence>MDTIKLHKDSFAGLSFSILSDLLMELIIDIALSAHKKEIFSRRKCLRCNKSCHFYSIKPGSDIFGKPYQTPTTAPYISCTICKREVAASRYVPHLEKCFGSGRLSNRLAQQRINGYNTSISPYTNNANNDISSEEETHHKKKKRRHANGSTKAGQTKSSLLKTKKSSIIASNSSDTDLQT</sequence>
<reference evidence="1 2" key="1">
    <citation type="journal article" date="2021" name="Commun. Biol.">
        <title>Genomic insights into the host specific adaptation of the Pneumocystis genus.</title>
        <authorList>
            <person name="Cisse O.H."/>
            <person name="Ma L."/>
            <person name="Dekker J.P."/>
            <person name="Khil P.P."/>
            <person name="Youn J.-H."/>
            <person name="Brenchley J.M."/>
            <person name="Blair R."/>
            <person name="Pahar B."/>
            <person name="Chabe M."/>
            <person name="Van Rompay K.K.A."/>
            <person name="Keesler R."/>
            <person name="Sukura A."/>
            <person name="Hirsch V."/>
            <person name="Kutty G."/>
            <person name="Liu Y."/>
            <person name="Peng L."/>
            <person name="Chen J."/>
            <person name="Song J."/>
            <person name="Weissenbacher-Lang C."/>
            <person name="Xu J."/>
            <person name="Upham N.S."/>
            <person name="Stajich J.E."/>
            <person name="Cuomo C.A."/>
            <person name="Cushion M.T."/>
            <person name="Kovacs J.A."/>
        </authorList>
    </citation>
    <scope>NUCLEOTIDE SEQUENCE [LARGE SCALE GENOMIC DNA]</scope>
    <source>
        <strain evidence="1 2">RABM</strain>
    </source>
</reference>
<name>A0ACB7CDG7_9ASCO</name>
<dbReference type="EMBL" id="JABTEG010000004">
    <property type="protein sequence ID" value="KAG4305122.1"/>
    <property type="molecule type" value="Genomic_DNA"/>
</dbReference>
<accession>A0ACB7CDG7</accession>
<comment type="caution">
    <text evidence="1">The sequence shown here is derived from an EMBL/GenBank/DDBJ whole genome shotgun (WGS) entry which is preliminary data.</text>
</comment>
<dbReference type="Proteomes" id="UP000768646">
    <property type="component" value="Unassembled WGS sequence"/>
</dbReference>
<protein>
    <submittedName>
        <fullName evidence="1">Uncharacterized protein</fullName>
    </submittedName>
</protein>
<evidence type="ECO:0000313" key="1">
    <source>
        <dbReference type="EMBL" id="KAG4305122.1"/>
    </source>
</evidence>